<comment type="caution">
    <text evidence="3">The sequence shown here is derived from an EMBL/GenBank/DDBJ whole genome shotgun (WGS) entry which is preliminary data.</text>
</comment>
<protein>
    <recommendedName>
        <fullName evidence="5">LysM domain-containing protein</fullName>
    </recommendedName>
</protein>
<name>A0A7W7GNP2_9MICC</name>
<feature type="transmembrane region" description="Helical" evidence="2">
    <location>
        <begin position="35"/>
        <end position="53"/>
    </location>
</feature>
<gene>
    <name evidence="3" type="ORF">HDA30_001026</name>
</gene>
<keyword evidence="2" id="KW-0472">Membrane</keyword>
<dbReference type="InterPro" id="IPR036779">
    <property type="entry name" value="LysM_dom_sf"/>
</dbReference>
<feature type="region of interest" description="Disordered" evidence="1">
    <location>
        <begin position="157"/>
        <end position="180"/>
    </location>
</feature>
<organism evidence="3 4">
    <name type="scientific">Micrococcus cohnii</name>
    <dbReference type="NCBI Taxonomy" id="993416"/>
    <lineage>
        <taxon>Bacteria</taxon>
        <taxon>Bacillati</taxon>
        <taxon>Actinomycetota</taxon>
        <taxon>Actinomycetes</taxon>
        <taxon>Micrococcales</taxon>
        <taxon>Micrococcaceae</taxon>
        <taxon>Micrococcus</taxon>
    </lineage>
</organism>
<feature type="compositionally biased region" description="Polar residues" evidence="1">
    <location>
        <begin position="164"/>
        <end position="175"/>
    </location>
</feature>
<evidence type="ECO:0000313" key="4">
    <source>
        <dbReference type="Proteomes" id="UP000540191"/>
    </source>
</evidence>
<dbReference type="RefSeq" id="WP_184241282.1">
    <property type="nucleotide sequence ID" value="NZ_JACHNA010000001.1"/>
</dbReference>
<keyword evidence="2" id="KW-1133">Transmembrane helix</keyword>
<evidence type="ECO:0000256" key="1">
    <source>
        <dbReference type="SAM" id="MobiDB-lite"/>
    </source>
</evidence>
<dbReference type="CDD" id="cd00118">
    <property type="entry name" value="LysM"/>
    <property type="match status" value="1"/>
</dbReference>
<feature type="region of interest" description="Disordered" evidence="1">
    <location>
        <begin position="1"/>
        <end position="31"/>
    </location>
</feature>
<feature type="transmembrane region" description="Helical" evidence="2">
    <location>
        <begin position="73"/>
        <end position="99"/>
    </location>
</feature>
<sequence>MRTADEKTHRASSPSAGTSPQSTHTHDGKDRGRGAGALPLAALFTATPILWWAGGSLWAQTGATAVAETERLIALSCTVAAAGLTAWWLLALSATAVWASALRRGDARTAQRVGRFAPAALRRLAATALGLSVVLAPGATAADVVDTRLPVDAVGITTPRDPAATTSAQSEQHSVTDGPPSAAWIPHGQAPTAAFTPRQPRITVDAPSHTVTTGDCLWDIAATELGPDATVLEVDLRWRQWYRHNRSVIGEDPHALRAGLVLQAPPFDSDVPAAGVYSLR</sequence>
<dbReference type="Proteomes" id="UP000540191">
    <property type="component" value="Unassembled WGS sequence"/>
</dbReference>
<evidence type="ECO:0008006" key="5">
    <source>
        <dbReference type="Google" id="ProtNLM"/>
    </source>
</evidence>
<keyword evidence="2" id="KW-0812">Transmembrane</keyword>
<proteinExistence type="predicted"/>
<keyword evidence="4" id="KW-1185">Reference proteome</keyword>
<dbReference type="Gene3D" id="3.10.350.10">
    <property type="entry name" value="LysM domain"/>
    <property type="match status" value="1"/>
</dbReference>
<evidence type="ECO:0000313" key="3">
    <source>
        <dbReference type="EMBL" id="MBB4735518.1"/>
    </source>
</evidence>
<dbReference type="AlphaFoldDB" id="A0A7W7GNP2"/>
<evidence type="ECO:0000256" key="2">
    <source>
        <dbReference type="SAM" id="Phobius"/>
    </source>
</evidence>
<accession>A0A7W7GNP2</accession>
<feature type="compositionally biased region" description="Polar residues" evidence="1">
    <location>
        <begin position="11"/>
        <end position="23"/>
    </location>
</feature>
<dbReference type="EMBL" id="JACHNA010000001">
    <property type="protein sequence ID" value="MBB4735518.1"/>
    <property type="molecule type" value="Genomic_DNA"/>
</dbReference>
<dbReference type="InterPro" id="IPR018392">
    <property type="entry name" value="LysM"/>
</dbReference>
<reference evidence="3 4" key="1">
    <citation type="submission" date="2020-08" db="EMBL/GenBank/DDBJ databases">
        <title>Sequencing the genomes of 1000 actinobacteria strains.</title>
        <authorList>
            <person name="Klenk H.-P."/>
        </authorList>
    </citation>
    <scope>NUCLEOTIDE SEQUENCE [LARGE SCALE GENOMIC DNA]</scope>
    <source>
        <strain evidence="3 4">DSM 23974</strain>
    </source>
</reference>